<keyword evidence="1" id="KW-0812">Transmembrane</keyword>
<feature type="transmembrane region" description="Helical" evidence="1">
    <location>
        <begin position="77"/>
        <end position="94"/>
    </location>
</feature>
<reference evidence="2" key="1">
    <citation type="journal article" date="2021" name="PeerJ">
        <title>Extensive microbial diversity within the chicken gut microbiome revealed by metagenomics and culture.</title>
        <authorList>
            <person name="Gilroy R."/>
            <person name="Ravi A."/>
            <person name="Getino M."/>
            <person name="Pursley I."/>
            <person name="Horton D.L."/>
            <person name="Alikhan N.F."/>
            <person name="Baker D."/>
            <person name="Gharbi K."/>
            <person name="Hall N."/>
            <person name="Watson M."/>
            <person name="Adriaenssens E.M."/>
            <person name="Foster-Nyarko E."/>
            <person name="Jarju S."/>
            <person name="Secka A."/>
            <person name="Antonio M."/>
            <person name="Oren A."/>
            <person name="Chaudhuri R.R."/>
            <person name="La Ragione R."/>
            <person name="Hildebrand F."/>
            <person name="Pallen M.J."/>
        </authorList>
    </citation>
    <scope>NUCLEOTIDE SEQUENCE</scope>
    <source>
        <strain evidence="2">A5-1222</strain>
    </source>
</reference>
<feature type="transmembrane region" description="Helical" evidence="1">
    <location>
        <begin position="181"/>
        <end position="200"/>
    </location>
</feature>
<dbReference type="EMBL" id="JAHLFM010000002">
    <property type="protein sequence ID" value="MBU3830551.1"/>
    <property type="molecule type" value="Genomic_DNA"/>
</dbReference>
<feature type="transmembrane region" description="Helical" evidence="1">
    <location>
        <begin position="268"/>
        <end position="288"/>
    </location>
</feature>
<comment type="caution">
    <text evidence="2">The sequence shown here is derived from an EMBL/GenBank/DDBJ whole genome shotgun (WGS) entry which is preliminary data.</text>
</comment>
<feature type="transmembrane region" description="Helical" evidence="1">
    <location>
        <begin position="31"/>
        <end position="56"/>
    </location>
</feature>
<evidence type="ECO:0000313" key="3">
    <source>
        <dbReference type="Proteomes" id="UP000824247"/>
    </source>
</evidence>
<protein>
    <recommendedName>
        <fullName evidence="4">Transmembrane protein</fullName>
    </recommendedName>
</protein>
<gene>
    <name evidence="2" type="ORF">H9897_00095</name>
</gene>
<organism evidence="2 3">
    <name type="scientific">Candidatus Ureaplasma intestinipullorum</name>
    <dbReference type="NCBI Taxonomy" id="2838770"/>
    <lineage>
        <taxon>Bacteria</taxon>
        <taxon>Bacillati</taxon>
        <taxon>Mycoplasmatota</taxon>
        <taxon>Mycoplasmoidales</taxon>
        <taxon>Mycoplasmoidaceae</taxon>
        <taxon>Ureaplasma</taxon>
    </lineage>
</organism>
<feature type="transmembrane region" description="Helical" evidence="1">
    <location>
        <begin position="239"/>
        <end position="256"/>
    </location>
</feature>
<dbReference type="AlphaFoldDB" id="A0A9E2KVK0"/>
<sequence length="337" mass="40274">MAIIFIIIANITIHINKENFYNNVEILKMTIIAYITTNCLILTFFFIIMLFAPIRIFYITKQIYQDKLILFNYLKRFLIYGSLAICSCLIIYSFQNIDAIFFNSDFNLVPLDVKINKELLKIYLDIKMLLNNLLKLEWTGWVYISYFIICFLISYCVLYFKFSIYISREYKIFKWANNLTYFTIPIGFSAIVSTCILNYQSFIYRILILFLVLFIFFILTFVIYHIFKNKYRNKSYSIYFLKGAIYPIFFIAYLSISTQKLFQVDLGWNINFWFSLYIGSIVNGLMHFEKNQNIPISKYNLSFLTPYVSSGINTSPLIYLNSLFDLYLKYQNKYLIF</sequence>
<keyword evidence="1" id="KW-1133">Transmembrane helix</keyword>
<proteinExistence type="predicted"/>
<accession>A0A9E2KVK0</accession>
<evidence type="ECO:0000313" key="2">
    <source>
        <dbReference type="EMBL" id="MBU3830551.1"/>
    </source>
</evidence>
<name>A0A9E2KVK0_9BACT</name>
<feature type="transmembrane region" description="Helical" evidence="1">
    <location>
        <begin position="138"/>
        <end position="160"/>
    </location>
</feature>
<feature type="transmembrane region" description="Helical" evidence="1">
    <location>
        <begin position="206"/>
        <end position="227"/>
    </location>
</feature>
<evidence type="ECO:0008006" key="4">
    <source>
        <dbReference type="Google" id="ProtNLM"/>
    </source>
</evidence>
<evidence type="ECO:0000256" key="1">
    <source>
        <dbReference type="SAM" id="Phobius"/>
    </source>
</evidence>
<keyword evidence="1" id="KW-0472">Membrane</keyword>
<reference evidence="2" key="2">
    <citation type="submission" date="2021-04" db="EMBL/GenBank/DDBJ databases">
        <authorList>
            <person name="Gilroy R."/>
        </authorList>
    </citation>
    <scope>NUCLEOTIDE SEQUENCE</scope>
    <source>
        <strain evidence="2">A5-1222</strain>
    </source>
</reference>
<dbReference type="Proteomes" id="UP000824247">
    <property type="component" value="Unassembled WGS sequence"/>
</dbReference>